<sequence>MNGSASHDASATRDDRPASALSSIVESADNDQENHDDGDVQSAVAGESRDGDNNDHHPHSEGAGSPVPTFFSGDQVAALITAIFSGIPFIPQTASNVSISSFLEAFPIFTEGDCAELQQNAFAAVQHFHGEFSVTRRSAANSYYALPASEHILSNESGAVEVPSTQSRAQSASGAKSLASSQSLPPPPRALGSAPLHRRNPVVASQVAAASKPSLYRPQTAGSGSNSSTVEGAPASMHLVTLDASEVAAHAAAATGNSGGGSTGALPQPLSRPATSSVRPQSSNAHHNKTGAELAVKTFFEVERQLKDERGQNRFAFTEYQLEERVEDHAVVDRRQKSIQTNVKDLDLLHSLDPVRRQYMMQLFNDPEMMAKRKKRLEAEELLKEVRHAQAASINVSSGRKCSPPRSQLDATKGNNTTTTTSPSGQLSPQRRPSSVQPTPTSKRWGSASNEMEVWNAVRTRPPSAAAALPFDTPASTATSVVARLIPRPQSTDGVATVTRDTRPTYNMSFAEMVAQRRDSLQFEGAKLPSPTPRENSAASTTRKQQTSLPPPLSPPTPSLGGDAQPPLPHKKHQQPGGSGRSSSTATVNVIGVGDLGFHPKAETLVRTVEVGVGGGGNEASQLPFTTIATAAYIPMAQKAPPSASLSQREQQQIGGKLSRSRAKIDAIKQNGKDTAQEDTVHTVSTGTTHRQNASSKSATKSAVSTAASAVATAAAIRVQRADSAPSPNKKTATPSVEPWPL</sequence>
<feature type="compositionally biased region" description="Polar residues" evidence="1">
    <location>
        <begin position="220"/>
        <end position="230"/>
    </location>
</feature>
<feature type="compositionally biased region" description="Polar residues" evidence="1">
    <location>
        <begin position="422"/>
        <end position="449"/>
    </location>
</feature>
<dbReference type="OMA" id="TSASCCM"/>
<organism evidence="2 3">
    <name type="scientific">Bodo saltans</name>
    <name type="common">Flagellated protozoan</name>
    <dbReference type="NCBI Taxonomy" id="75058"/>
    <lineage>
        <taxon>Eukaryota</taxon>
        <taxon>Discoba</taxon>
        <taxon>Euglenozoa</taxon>
        <taxon>Kinetoplastea</taxon>
        <taxon>Metakinetoplastina</taxon>
        <taxon>Eubodonida</taxon>
        <taxon>Bodonidae</taxon>
        <taxon>Bodo</taxon>
    </lineage>
</organism>
<reference evidence="3" key="1">
    <citation type="submission" date="2015-09" db="EMBL/GenBank/DDBJ databases">
        <authorList>
            <consortium name="Pathogen Informatics"/>
        </authorList>
    </citation>
    <scope>NUCLEOTIDE SEQUENCE [LARGE SCALE GENOMIC DNA]</scope>
    <source>
        <strain evidence="3">Lake Konstanz</strain>
    </source>
</reference>
<feature type="compositionally biased region" description="Polar residues" evidence="1">
    <location>
        <begin position="726"/>
        <end position="735"/>
    </location>
</feature>
<feature type="compositionally biased region" description="Basic and acidic residues" evidence="1">
    <location>
        <begin position="670"/>
        <end position="681"/>
    </location>
</feature>
<dbReference type="EMBL" id="CYKH01001966">
    <property type="protein sequence ID" value="CUI15276.1"/>
    <property type="molecule type" value="Genomic_DNA"/>
</dbReference>
<keyword evidence="3" id="KW-1185">Reference proteome</keyword>
<feature type="compositionally biased region" description="Polar residues" evidence="1">
    <location>
        <begin position="533"/>
        <end position="546"/>
    </location>
</feature>
<feature type="compositionally biased region" description="Low complexity" evidence="1">
    <location>
        <begin position="694"/>
        <end position="707"/>
    </location>
</feature>
<feature type="compositionally biased region" description="Polar residues" evidence="1">
    <location>
        <begin position="159"/>
        <end position="174"/>
    </location>
</feature>
<feature type="compositionally biased region" description="Polar residues" evidence="1">
    <location>
        <begin position="682"/>
        <end position="693"/>
    </location>
</feature>
<feature type="compositionally biased region" description="Pro residues" evidence="1">
    <location>
        <begin position="549"/>
        <end position="558"/>
    </location>
</feature>
<dbReference type="Proteomes" id="UP000051952">
    <property type="component" value="Unassembled WGS sequence"/>
</dbReference>
<name>A0A0S4KJV6_BODSA</name>
<proteinExistence type="predicted"/>
<gene>
    <name evidence="2" type="ORF">BSAL_33970</name>
</gene>
<dbReference type="AlphaFoldDB" id="A0A0S4KJV6"/>
<feature type="compositionally biased region" description="Basic and acidic residues" evidence="1">
    <location>
        <begin position="47"/>
        <end position="60"/>
    </location>
</feature>
<feature type="region of interest" description="Disordered" evidence="1">
    <location>
        <begin position="719"/>
        <end position="742"/>
    </location>
</feature>
<accession>A0A0S4KJV6</accession>
<evidence type="ECO:0000313" key="3">
    <source>
        <dbReference type="Proteomes" id="UP000051952"/>
    </source>
</evidence>
<feature type="region of interest" description="Disordered" evidence="1">
    <location>
        <begin position="670"/>
        <end position="707"/>
    </location>
</feature>
<evidence type="ECO:0000256" key="1">
    <source>
        <dbReference type="SAM" id="MobiDB-lite"/>
    </source>
</evidence>
<evidence type="ECO:0000313" key="2">
    <source>
        <dbReference type="EMBL" id="CUI15276.1"/>
    </source>
</evidence>
<feature type="region of interest" description="Disordered" evidence="1">
    <location>
        <begin position="393"/>
        <end position="449"/>
    </location>
</feature>
<protein>
    <submittedName>
        <fullName evidence="2">Uncharacterized protein</fullName>
    </submittedName>
</protein>
<feature type="region of interest" description="Disordered" evidence="1">
    <location>
        <begin position="1"/>
        <end position="68"/>
    </location>
</feature>
<feature type="region of interest" description="Disordered" evidence="1">
    <location>
        <begin position="252"/>
        <end position="291"/>
    </location>
</feature>
<feature type="region of interest" description="Disordered" evidence="1">
    <location>
        <begin position="159"/>
        <end position="232"/>
    </location>
</feature>
<feature type="compositionally biased region" description="Polar residues" evidence="1">
    <location>
        <begin position="273"/>
        <end position="285"/>
    </location>
</feature>
<feature type="region of interest" description="Disordered" evidence="1">
    <location>
        <begin position="525"/>
        <end position="586"/>
    </location>
</feature>
<dbReference type="VEuPathDB" id="TriTrypDB:BSAL_33970"/>
<feature type="compositionally biased region" description="Polar residues" evidence="1">
    <location>
        <begin position="393"/>
        <end position="414"/>
    </location>
</feature>